<dbReference type="EMBL" id="JADDUC010000103">
    <property type="protein sequence ID" value="KAG0118737.1"/>
    <property type="molecule type" value="Genomic_DNA"/>
</dbReference>
<comment type="caution">
    <text evidence="1">The sequence shown here is derived from an EMBL/GenBank/DDBJ whole genome shotgun (WGS) entry which is preliminary data.</text>
</comment>
<dbReference type="Pfam" id="PF10245">
    <property type="entry name" value="MRP-S22"/>
    <property type="match status" value="1"/>
</dbReference>
<dbReference type="OrthoDB" id="10052321at2759"/>
<dbReference type="EMBL" id="JADDUC020000011">
    <property type="protein sequence ID" value="KAI1235675.1"/>
    <property type="molecule type" value="Genomic_DNA"/>
</dbReference>
<dbReference type="Proteomes" id="UP000618051">
    <property type="component" value="Unassembled WGS sequence"/>
</dbReference>
<accession>A0A835NN84</accession>
<keyword evidence="3" id="KW-1185">Reference proteome</keyword>
<dbReference type="AlphaFoldDB" id="A0A835NN84"/>
<name>A0A835NN84_9PASS</name>
<dbReference type="GO" id="GO:0005763">
    <property type="term" value="C:mitochondrial small ribosomal subunit"/>
    <property type="evidence" value="ECO:0007669"/>
    <property type="project" value="TreeGrafter"/>
</dbReference>
<evidence type="ECO:0000313" key="1">
    <source>
        <dbReference type="EMBL" id="KAG0118737.1"/>
    </source>
</evidence>
<reference evidence="1" key="1">
    <citation type="submission" date="2020-10" db="EMBL/GenBank/DDBJ databases">
        <title>Feather gene expression reveals the developmental basis of iridescence in African starlings.</title>
        <authorList>
            <person name="Rubenstein D.R."/>
        </authorList>
    </citation>
    <scope>NUCLEOTIDE SEQUENCE</scope>
    <source>
        <strain evidence="1">SS15</strain>
        <tissue evidence="1">Liver</tissue>
    </source>
</reference>
<dbReference type="GO" id="GO:0003735">
    <property type="term" value="F:structural constituent of ribosome"/>
    <property type="evidence" value="ECO:0007669"/>
    <property type="project" value="TreeGrafter"/>
</dbReference>
<sequence length="405" mass="45791">MRVTACARPAEGKAAQPRPAFTDEAVQTLLYKMTGLDLHKVFRPVKKGLKPPHYKLMTEAQLEEATRKAIEEAKTKLIMPPVLNEREPIDDVLAEDKVLEGTETAKYVFTDLSYSIPHRERFIVVREPNGVLRKATWEERDRMIQIFFPKEGRRVIPPTLFKDENLGQDRHEDVLNMCIAQFEPDSSDYIRGLDTQWNQQFDSLCCAKYITKYTLLEDATSLITLYHMLHPECQSAKEAKEGKLQGVDLIKDEFNGKTTITHTTKGDPRYLRMKNDSSVAMHTSSPESDQKICDSRINSGTVLHTPESETTQDSDESQFLTSNHELYLNNNAALIISQSHVVGASQAGHTPHPLHAVVEGALQARLASIHGSVGCRSTLFTRSERAVSFRLMSSRRGWGKQWPMP</sequence>
<organism evidence="1">
    <name type="scientific">Lamprotornis superbus</name>
    <dbReference type="NCBI Taxonomy" id="245042"/>
    <lineage>
        <taxon>Eukaryota</taxon>
        <taxon>Metazoa</taxon>
        <taxon>Chordata</taxon>
        <taxon>Craniata</taxon>
        <taxon>Vertebrata</taxon>
        <taxon>Euteleostomi</taxon>
        <taxon>Archelosauria</taxon>
        <taxon>Archosauria</taxon>
        <taxon>Dinosauria</taxon>
        <taxon>Saurischia</taxon>
        <taxon>Theropoda</taxon>
        <taxon>Coelurosauria</taxon>
        <taxon>Aves</taxon>
        <taxon>Neognathae</taxon>
        <taxon>Neoaves</taxon>
        <taxon>Telluraves</taxon>
        <taxon>Australaves</taxon>
        <taxon>Passeriformes</taxon>
        <taxon>Sturnidae</taxon>
        <taxon>Lamprotornis</taxon>
    </lineage>
</organism>
<proteinExistence type="predicted"/>
<reference evidence="2 3" key="2">
    <citation type="journal article" date="2021" name="J. Hered.">
        <title>Feather Gene Expression Elucidates the Developmental Basis of Plumage Iridescence in African Starlings.</title>
        <authorList>
            <person name="Rubenstein D.R."/>
            <person name="Corvelo A."/>
            <person name="MacManes M.D."/>
            <person name="Maia R."/>
            <person name="Narzisi G."/>
            <person name="Rousaki A."/>
            <person name="Vandenabeele P."/>
            <person name="Shawkey M.D."/>
            <person name="Solomon J."/>
        </authorList>
    </citation>
    <scope>NUCLEOTIDE SEQUENCE [LARGE SCALE GENOMIC DNA]</scope>
    <source>
        <strain evidence="2">SS15</strain>
    </source>
</reference>
<dbReference type="InterPro" id="IPR019374">
    <property type="entry name" value="Ribosomal_mS22"/>
</dbReference>
<gene>
    <name evidence="2" type="ORF">IHE44_0001755</name>
    <name evidence="1" type="ORF">IHE44_000629</name>
</gene>
<evidence type="ECO:0000313" key="3">
    <source>
        <dbReference type="Proteomes" id="UP000618051"/>
    </source>
</evidence>
<reference evidence="2" key="3">
    <citation type="submission" date="2022-01" db="EMBL/GenBank/DDBJ databases">
        <authorList>
            <person name="Rubenstein D.R."/>
        </authorList>
    </citation>
    <scope>NUCLEOTIDE SEQUENCE</scope>
    <source>
        <strain evidence="2">SS15</strain>
        <tissue evidence="2">Liver</tissue>
    </source>
</reference>
<protein>
    <submittedName>
        <fullName evidence="1 2">28S ribosomal protein S22</fullName>
    </submittedName>
</protein>
<dbReference type="PANTHER" id="PTHR13071">
    <property type="entry name" value="MITOCHONDRIAL 28S RIBOSOMAL PROTEIN S22"/>
    <property type="match status" value="1"/>
</dbReference>
<evidence type="ECO:0000313" key="2">
    <source>
        <dbReference type="EMBL" id="KAI1235675.1"/>
    </source>
</evidence>
<dbReference type="PANTHER" id="PTHR13071:SF4">
    <property type="entry name" value="SMALL RIBOSOMAL SUBUNIT PROTEIN MS22"/>
    <property type="match status" value="1"/>
</dbReference>
<feature type="non-terminal residue" evidence="1">
    <location>
        <position position="1"/>
    </location>
</feature>
<keyword evidence="1" id="KW-0689">Ribosomal protein</keyword>
<keyword evidence="1" id="KW-0687">Ribonucleoprotein</keyword>